<dbReference type="AlphaFoldDB" id="A0A1A8VC78"/>
<dbReference type="Pfam" id="PF14604">
    <property type="entry name" value="SH3_9"/>
    <property type="match status" value="2"/>
</dbReference>
<feature type="region of interest" description="Disordered" evidence="7">
    <location>
        <begin position="431"/>
        <end position="671"/>
    </location>
</feature>
<evidence type="ECO:0000256" key="6">
    <source>
        <dbReference type="SAM" id="Coils"/>
    </source>
</evidence>
<evidence type="ECO:0000256" key="4">
    <source>
        <dbReference type="ARBA" id="ARBA00040640"/>
    </source>
</evidence>
<dbReference type="InterPro" id="IPR035775">
    <property type="entry name" value="CD2AP_SH3_1"/>
</dbReference>
<feature type="compositionally biased region" description="Low complexity" evidence="7">
    <location>
        <begin position="279"/>
        <end position="292"/>
    </location>
</feature>
<dbReference type="PROSITE" id="PS50002">
    <property type="entry name" value="SH3"/>
    <property type="match status" value="3"/>
</dbReference>
<dbReference type="RefSeq" id="XP_054591954.1">
    <property type="nucleotide sequence ID" value="XM_054735979.2"/>
</dbReference>
<dbReference type="CDD" id="cd12053">
    <property type="entry name" value="SH3_CD2AP_1"/>
    <property type="match status" value="1"/>
</dbReference>
<gene>
    <name evidence="10" type="primary">CD2AP</name>
    <name evidence="9" type="synonym">cd2ap</name>
    <name evidence="9" type="ORF">G4P62_017632</name>
</gene>
<feature type="compositionally biased region" description="Basic and acidic residues" evidence="7">
    <location>
        <begin position="551"/>
        <end position="565"/>
    </location>
</feature>
<feature type="region of interest" description="Disordered" evidence="7">
    <location>
        <begin position="322"/>
        <end position="361"/>
    </location>
</feature>
<dbReference type="PANTHER" id="PTHR14167:SF23">
    <property type="entry name" value="CD2-ASSOCIATED PROTEIN"/>
    <property type="match status" value="1"/>
</dbReference>
<reference evidence="10" key="2">
    <citation type="submission" date="2016-06" db="EMBL/GenBank/DDBJ databases">
        <title>The genome of a short-lived fish provides insights into sex chromosome evolution and the genetic control of aging.</title>
        <authorList>
            <person name="Reichwald K."/>
            <person name="Felder M."/>
            <person name="Petzold A."/>
            <person name="Koch P."/>
            <person name="Groth M."/>
            <person name="Platzer M."/>
        </authorList>
    </citation>
    <scope>NUCLEOTIDE SEQUENCE</scope>
    <source>
        <tissue evidence="10">Brain</tissue>
    </source>
</reference>
<evidence type="ECO:0000256" key="5">
    <source>
        <dbReference type="PROSITE-ProRule" id="PRU00192"/>
    </source>
</evidence>
<evidence type="ECO:0000313" key="10">
    <source>
        <dbReference type="EMBL" id="SBS56813.1"/>
    </source>
</evidence>
<dbReference type="FunFam" id="2.30.30.40:FF:000072">
    <property type="entry name" value="Unconventional Myosin IB"/>
    <property type="match status" value="2"/>
</dbReference>
<name>A0A1A8VC78_NOTFU</name>
<feature type="compositionally biased region" description="Basic and acidic residues" evidence="7">
    <location>
        <begin position="471"/>
        <end position="494"/>
    </location>
</feature>
<dbReference type="InterPro" id="IPR050384">
    <property type="entry name" value="Endophilin_SH3RF"/>
</dbReference>
<dbReference type="OMA" id="SKXKPKK"/>
<dbReference type="InterPro" id="IPR001452">
    <property type="entry name" value="SH3_domain"/>
</dbReference>
<protein>
    <recommendedName>
        <fullName evidence="4">Osteoclast-stimulating factor 1</fullName>
    </recommendedName>
</protein>
<feature type="compositionally biased region" description="Basic and acidic residues" evidence="7">
    <location>
        <begin position="346"/>
        <end position="361"/>
    </location>
</feature>
<evidence type="ECO:0000256" key="3">
    <source>
        <dbReference type="ARBA" id="ARBA00037432"/>
    </source>
</evidence>
<feature type="domain" description="SH3" evidence="8">
    <location>
        <begin position="94"/>
        <end position="155"/>
    </location>
</feature>
<feature type="compositionally biased region" description="Polar residues" evidence="7">
    <location>
        <begin position="626"/>
        <end position="648"/>
    </location>
</feature>
<evidence type="ECO:0000256" key="7">
    <source>
        <dbReference type="SAM" id="MobiDB-lite"/>
    </source>
</evidence>
<feature type="compositionally biased region" description="Pro residues" evidence="7">
    <location>
        <begin position="455"/>
        <end position="468"/>
    </location>
</feature>
<accession>A0A1A8VC78</accession>
<dbReference type="GeneID" id="107395080"/>
<dbReference type="SUPFAM" id="SSF50044">
    <property type="entry name" value="SH3-domain"/>
    <property type="match status" value="3"/>
</dbReference>
<dbReference type="GO" id="GO:0016477">
    <property type="term" value="P:cell migration"/>
    <property type="evidence" value="ECO:0007669"/>
    <property type="project" value="TreeGrafter"/>
</dbReference>
<dbReference type="EMBL" id="JAAVVJ010000001">
    <property type="protein sequence ID" value="KAF7231495.1"/>
    <property type="molecule type" value="Genomic_DNA"/>
</dbReference>
<comment type="function">
    <text evidence="3">Induces bone resorption, acting probably through a signaling cascade which results in the secretion of factor(s) enhancing osteoclast formation and activity.</text>
</comment>
<reference evidence="10" key="1">
    <citation type="submission" date="2016-05" db="EMBL/GenBank/DDBJ databases">
        <authorList>
            <person name="Lavstsen T."/>
            <person name="Jespersen J.S."/>
        </authorList>
    </citation>
    <scope>NUCLEOTIDE SEQUENCE</scope>
    <source>
        <tissue evidence="10">Brain</tissue>
    </source>
</reference>
<dbReference type="GO" id="GO:0007015">
    <property type="term" value="P:actin filament organization"/>
    <property type="evidence" value="ECO:0007669"/>
    <property type="project" value="TreeGrafter"/>
</dbReference>
<feature type="region of interest" description="Disordered" evidence="7">
    <location>
        <begin position="264"/>
        <end position="300"/>
    </location>
</feature>
<dbReference type="PRINTS" id="PR00499">
    <property type="entry name" value="P67PHOX"/>
</dbReference>
<proteinExistence type="predicted"/>
<dbReference type="Gene3D" id="2.30.30.40">
    <property type="entry name" value="SH3 Domains"/>
    <property type="match status" value="3"/>
</dbReference>
<feature type="compositionally biased region" description="Polar residues" evidence="7">
    <location>
        <begin position="658"/>
        <end position="671"/>
    </location>
</feature>
<dbReference type="SMART" id="SM00326">
    <property type="entry name" value="SH3"/>
    <property type="match status" value="3"/>
</dbReference>
<feature type="coiled-coil region" evidence="6">
    <location>
        <begin position="671"/>
        <end position="723"/>
    </location>
</feature>
<evidence type="ECO:0000256" key="2">
    <source>
        <dbReference type="ARBA" id="ARBA00023043"/>
    </source>
</evidence>
<organism evidence="10">
    <name type="scientific">Nothobranchius furzeri</name>
    <name type="common">Turquoise killifish</name>
    <dbReference type="NCBI Taxonomy" id="105023"/>
    <lineage>
        <taxon>Eukaryota</taxon>
        <taxon>Metazoa</taxon>
        <taxon>Chordata</taxon>
        <taxon>Craniata</taxon>
        <taxon>Vertebrata</taxon>
        <taxon>Euteleostomi</taxon>
        <taxon>Actinopterygii</taxon>
        <taxon>Neopterygii</taxon>
        <taxon>Teleostei</taxon>
        <taxon>Neoteleostei</taxon>
        <taxon>Acanthomorphata</taxon>
        <taxon>Ovalentaria</taxon>
        <taxon>Atherinomorphae</taxon>
        <taxon>Cyprinodontiformes</taxon>
        <taxon>Nothobranchiidae</taxon>
        <taxon>Nothobranchius</taxon>
    </lineage>
</organism>
<feature type="compositionally biased region" description="Low complexity" evidence="7">
    <location>
        <begin position="541"/>
        <end position="550"/>
    </location>
</feature>
<evidence type="ECO:0000259" key="8">
    <source>
        <dbReference type="PROSITE" id="PS50002"/>
    </source>
</evidence>
<dbReference type="KEGG" id="nfu:107395080"/>
<dbReference type="PANTHER" id="PTHR14167">
    <property type="entry name" value="SH3 DOMAIN-CONTAINING"/>
    <property type="match status" value="1"/>
</dbReference>
<feature type="domain" description="SH3" evidence="8">
    <location>
        <begin position="202"/>
        <end position="261"/>
    </location>
</feature>
<dbReference type="InterPro" id="IPR036028">
    <property type="entry name" value="SH3-like_dom_sf"/>
</dbReference>
<feature type="region of interest" description="Disordered" evidence="7">
    <location>
        <begin position="1"/>
        <end position="21"/>
    </location>
</feature>
<feature type="domain" description="SH3" evidence="8">
    <location>
        <begin position="368"/>
        <end position="429"/>
    </location>
</feature>
<sequence>MPEASRSFRLQRSDSSSEPRRRVQERWRLLANFLHSNLQTTAAGANGYGCFSGVDGAVFGFGCAPRSSTFFASSWESSWIRRFPTFDPVRCCEGKGMEVLVEFDYDALHDDELTLRPGDVIKNVRCLVDEDGWMEGELNGKRGVFPDNFVKEVKKETKTEPNPTAAPSKRKSGNVANLVNRMSTILPTGGFQPVPPAASNKPKKRRCKVLFDYQPFNEDELELKVGDVVDIVEEVEEGWWSGSLKGKSGLFPSNFVEELEIAGEEAEPNSPSVNVTDGSPPKVVTTPTSPSPASGNSAICQPTKVPRIGFGDIFKNQSFQLKSTQKEEKDQQASSSSSAAKPAHPHMADPQKEEGDGKHKDASLLVSSAKDFCKVTFAYEAKNEDELSLKEGDIVHILDKDTGESGWWRGEVGGHQGFFPNNFVVLVPEAEKETPPSRGSLKSSQKSDSIQKQSKPPPPSKPPAPKPDVPSVDKKPHSVKLQDKDDKTTTDGKPLKPLPPSVPRKKPVPVPPKKPEKPLASSSSFKQNGELPSSRPKPDTEPVLPVVPKVEPVDKPADSDLKLFDELSLTSDKLPHPTAGRPKFHGRRLPAHFTQSPSRDVNFEKALKDDKEDGGITKPTGAKRPSINSSSPPLARPTNTKPTPTVASSVDGDVLGSSKAQLEPSETSSQLDELRSQIKELLLSVELLKTQQTKEISDLRGELEEERLKRVTLQMEVEDLKRTIHLT</sequence>
<dbReference type="EMBL" id="HAEJ01016356">
    <property type="protein sequence ID" value="SBS56813.1"/>
    <property type="molecule type" value="Transcribed_RNA"/>
</dbReference>
<feature type="compositionally biased region" description="Pro residues" evidence="7">
    <location>
        <begin position="496"/>
        <end position="512"/>
    </location>
</feature>
<keyword evidence="1 5" id="KW-0728">SH3 domain</keyword>
<feature type="compositionally biased region" description="Polar residues" evidence="7">
    <location>
        <begin position="520"/>
        <end position="531"/>
    </location>
</feature>
<evidence type="ECO:0000313" key="9">
    <source>
        <dbReference type="EMBL" id="KAF7231495.1"/>
    </source>
</evidence>
<feature type="compositionally biased region" description="Basic and acidic residues" evidence="7">
    <location>
        <begin position="11"/>
        <end position="21"/>
    </location>
</feature>
<feature type="compositionally biased region" description="Low complexity" evidence="7">
    <location>
        <begin position="440"/>
        <end position="454"/>
    </location>
</feature>
<dbReference type="Pfam" id="PF07653">
    <property type="entry name" value="SH3_2"/>
    <property type="match status" value="1"/>
</dbReference>
<dbReference type="OrthoDB" id="5340910at2759"/>
<dbReference type="Proteomes" id="UP000822369">
    <property type="component" value="Chromosome 1"/>
</dbReference>
<evidence type="ECO:0000256" key="1">
    <source>
        <dbReference type="ARBA" id="ARBA00022443"/>
    </source>
</evidence>
<keyword evidence="2" id="KW-0040">ANK repeat</keyword>
<feature type="compositionally biased region" description="Basic and acidic residues" evidence="7">
    <location>
        <begin position="601"/>
        <end position="615"/>
    </location>
</feature>
<dbReference type="PRINTS" id="PR00452">
    <property type="entry name" value="SH3DOMAIN"/>
</dbReference>
<keyword evidence="6" id="KW-0175">Coiled coil</keyword>
<reference evidence="9" key="3">
    <citation type="submission" date="2020-03" db="EMBL/GenBank/DDBJ databases">
        <title>Intra-Species Differences in Population Size shape Life History and Genome Evolution.</title>
        <authorList>
            <person name="Willemsen D."/>
            <person name="Cui R."/>
            <person name="Valenzano D.R."/>
        </authorList>
    </citation>
    <scope>NUCLEOTIDE SEQUENCE</scope>
    <source>
        <strain evidence="9">GRZ</strain>
        <tissue evidence="9">Whole</tissue>
    </source>
</reference>